<dbReference type="GO" id="GO:0004983">
    <property type="term" value="F:neuropeptide Y receptor activity"/>
    <property type="evidence" value="ECO:0007669"/>
    <property type="project" value="InterPro"/>
</dbReference>
<dbReference type="SMART" id="SM01381">
    <property type="entry name" value="7TM_GPCR_Srsx"/>
    <property type="match status" value="1"/>
</dbReference>
<dbReference type="InterPro" id="IPR000611">
    <property type="entry name" value="NPY_rcpt"/>
</dbReference>
<evidence type="ECO:0000256" key="1">
    <source>
        <dbReference type="ARBA" id="ARBA00004651"/>
    </source>
</evidence>
<dbReference type="GO" id="GO:0043005">
    <property type="term" value="C:neuron projection"/>
    <property type="evidence" value="ECO:0007669"/>
    <property type="project" value="TreeGrafter"/>
</dbReference>
<evidence type="ECO:0000313" key="13">
    <source>
        <dbReference type="EMBL" id="KAK3090733.1"/>
    </source>
</evidence>
<protein>
    <recommendedName>
        <fullName evidence="12">G-protein coupled receptors family 1 profile domain-containing protein</fullName>
    </recommendedName>
</protein>
<evidence type="ECO:0000256" key="2">
    <source>
        <dbReference type="ARBA" id="ARBA00010663"/>
    </source>
</evidence>
<keyword evidence="6 10" id="KW-0297">G-protein coupled receptor</keyword>
<sequence>MLNFTSTIEPDYCDENERGNHTSEIDGQNIYVLVTYVFISACGFTGNGLVIYVILRYAKMKTVTNMYILNLAVSDFMFLIDLPLVSVTSWLKYWVFGEAMCKINFILYSITIFTSVFTLMTLSIDRYMAVCHPLTSQNYRQPIRALFVIMVIWTVSFLVMLPTILYSQTIPNHRFPGKRSCTIKWPENSPIQNDKAYTWYTFLLGFAIPISLITVFYTLVVIRLRNVGPANRQRSAERKKSHKKVTRMVLAVISVYVICWLPHWVFQINLTFRTSPMPPGMILLYNIISSFSYANSMLNPILYAFLSENFRKSFKQAFICCIPSNNNDNLLSGVQHGHGNGGIGGKMNDLRSKETLELHSVGQKTSNTMILNNGRPELISTIDEAETLIHPPGKLEPEKKKFEADGMSLSTTVFNNDDEDHLIVYADKQIQTK</sequence>
<evidence type="ECO:0000313" key="14">
    <source>
        <dbReference type="Proteomes" id="UP001186944"/>
    </source>
</evidence>
<comment type="similarity">
    <text evidence="2 10">Belongs to the G-protein coupled receptor 1 family.</text>
</comment>
<feature type="transmembrane region" description="Helical" evidence="11">
    <location>
        <begin position="105"/>
        <end position="124"/>
    </location>
</feature>
<feature type="transmembrane region" description="Helical" evidence="11">
    <location>
        <begin position="245"/>
        <end position="263"/>
    </location>
</feature>
<dbReference type="Proteomes" id="UP001186944">
    <property type="component" value="Unassembled WGS sequence"/>
</dbReference>
<keyword evidence="9 10" id="KW-0807">Transducer</keyword>
<evidence type="ECO:0000256" key="8">
    <source>
        <dbReference type="ARBA" id="ARBA00023170"/>
    </source>
</evidence>
<dbReference type="GO" id="GO:0005886">
    <property type="term" value="C:plasma membrane"/>
    <property type="evidence" value="ECO:0007669"/>
    <property type="project" value="UniProtKB-SubCell"/>
</dbReference>
<evidence type="ECO:0000256" key="5">
    <source>
        <dbReference type="ARBA" id="ARBA00022989"/>
    </source>
</evidence>
<accession>A0AA89BX38</accession>
<keyword evidence="3" id="KW-1003">Cell membrane</keyword>
<evidence type="ECO:0000256" key="6">
    <source>
        <dbReference type="ARBA" id="ARBA00023040"/>
    </source>
</evidence>
<dbReference type="Gene3D" id="1.20.1070.10">
    <property type="entry name" value="Rhodopsin 7-helix transmembrane proteins"/>
    <property type="match status" value="1"/>
</dbReference>
<keyword evidence="14" id="KW-1185">Reference proteome</keyword>
<gene>
    <name evidence="13" type="ORF">FSP39_014152</name>
</gene>
<dbReference type="InterPro" id="IPR000276">
    <property type="entry name" value="GPCR_Rhodpsn"/>
</dbReference>
<feature type="transmembrane region" description="Helical" evidence="11">
    <location>
        <begin position="145"/>
        <end position="166"/>
    </location>
</feature>
<reference evidence="13" key="1">
    <citation type="submission" date="2019-08" db="EMBL/GenBank/DDBJ databases">
        <title>The improved chromosome-level genome for the pearl oyster Pinctada fucata martensii using PacBio sequencing and Hi-C.</title>
        <authorList>
            <person name="Zheng Z."/>
        </authorList>
    </citation>
    <scope>NUCLEOTIDE SEQUENCE</scope>
    <source>
        <strain evidence="13">ZZ-2019</strain>
        <tissue evidence="13">Adductor muscle</tissue>
    </source>
</reference>
<keyword evidence="4 10" id="KW-0812">Transmembrane</keyword>
<feature type="transmembrane region" description="Helical" evidence="11">
    <location>
        <begin position="30"/>
        <end position="55"/>
    </location>
</feature>
<feature type="transmembrane region" description="Helical" evidence="11">
    <location>
        <begin position="199"/>
        <end position="224"/>
    </location>
</feature>
<keyword evidence="7 11" id="KW-0472">Membrane</keyword>
<dbReference type="GO" id="GO:0042277">
    <property type="term" value="F:peptide binding"/>
    <property type="evidence" value="ECO:0007669"/>
    <property type="project" value="TreeGrafter"/>
</dbReference>
<evidence type="ECO:0000256" key="7">
    <source>
        <dbReference type="ARBA" id="ARBA00023136"/>
    </source>
</evidence>
<dbReference type="PRINTS" id="PR01012">
    <property type="entry name" value="NRPEPTIDEYR"/>
</dbReference>
<dbReference type="AlphaFoldDB" id="A0AA89BX38"/>
<dbReference type="PROSITE" id="PS50262">
    <property type="entry name" value="G_PROTEIN_RECEP_F1_2"/>
    <property type="match status" value="1"/>
</dbReference>
<dbReference type="Pfam" id="PF00001">
    <property type="entry name" value="7tm_1"/>
    <property type="match status" value="1"/>
</dbReference>
<dbReference type="PROSITE" id="PS00237">
    <property type="entry name" value="G_PROTEIN_RECEP_F1_1"/>
    <property type="match status" value="1"/>
</dbReference>
<dbReference type="PANTHER" id="PTHR24229">
    <property type="entry name" value="NEUROPEPTIDES RECEPTOR"/>
    <property type="match status" value="1"/>
</dbReference>
<dbReference type="InterPro" id="IPR017452">
    <property type="entry name" value="GPCR_Rhodpsn_7TM"/>
</dbReference>
<feature type="transmembrane region" description="Helical" evidence="11">
    <location>
        <begin position="67"/>
        <end position="85"/>
    </location>
</feature>
<dbReference type="PANTHER" id="PTHR24229:SF40">
    <property type="entry name" value="ALLATOSTATIN C RECEPTOR 1-RELATED"/>
    <property type="match status" value="1"/>
</dbReference>
<evidence type="ECO:0000259" key="12">
    <source>
        <dbReference type="PROSITE" id="PS50262"/>
    </source>
</evidence>
<feature type="domain" description="G-protein coupled receptors family 1 profile" evidence="12">
    <location>
        <begin position="46"/>
        <end position="303"/>
    </location>
</feature>
<evidence type="ECO:0000256" key="4">
    <source>
        <dbReference type="ARBA" id="ARBA00022692"/>
    </source>
</evidence>
<proteinExistence type="inferred from homology"/>
<organism evidence="13 14">
    <name type="scientific">Pinctada imbricata</name>
    <name type="common">Atlantic pearl-oyster</name>
    <name type="synonym">Pinctada martensii</name>
    <dbReference type="NCBI Taxonomy" id="66713"/>
    <lineage>
        <taxon>Eukaryota</taxon>
        <taxon>Metazoa</taxon>
        <taxon>Spiralia</taxon>
        <taxon>Lophotrochozoa</taxon>
        <taxon>Mollusca</taxon>
        <taxon>Bivalvia</taxon>
        <taxon>Autobranchia</taxon>
        <taxon>Pteriomorphia</taxon>
        <taxon>Pterioida</taxon>
        <taxon>Pterioidea</taxon>
        <taxon>Pteriidae</taxon>
        <taxon>Pinctada</taxon>
    </lineage>
</organism>
<feature type="transmembrane region" description="Helical" evidence="11">
    <location>
        <begin position="283"/>
        <end position="306"/>
    </location>
</feature>
<dbReference type="PRINTS" id="PR00237">
    <property type="entry name" value="GPCRRHODOPSN"/>
</dbReference>
<dbReference type="EMBL" id="VSWD01000010">
    <property type="protein sequence ID" value="KAK3090733.1"/>
    <property type="molecule type" value="Genomic_DNA"/>
</dbReference>
<evidence type="ECO:0000256" key="11">
    <source>
        <dbReference type="SAM" id="Phobius"/>
    </source>
</evidence>
<evidence type="ECO:0000256" key="3">
    <source>
        <dbReference type="ARBA" id="ARBA00022475"/>
    </source>
</evidence>
<name>A0AA89BX38_PINIB</name>
<keyword evidence="5 11" id="KW-1133">Transmembrane helix</keyword>
<evidence type="ECO:0000256" key="9">
    <source>
        <dbReference type="ARBA" id="ARBA00023224"/>
    </source>
</evidence>
<evidence type="ECO:0000256" key="10">
    <source>
        <dbReference type="RuleBase" id="RU000688"/>
    </source>
</evidence>
<dbReference type="SUPFAM" id="SSF81321">
    <property type="entry name" value="Family A G protein-coupled receptor-like"/>
    <property type="match status" value="1"/>
</dbReference>
<keyword evidence="8 10" id="KW-0675">Receptor</keyword>
<comment type="caution">
    <text evidence="13">The sequence shown here is derived from an EMBL/GenBank/DDBJ whole genome shotgun (WGS) entry which is preliminary data.</text>
</comment>
<comment type="subcellular location">
    <subcellularLocation>
        <location evidence="1">Cell membrane</location>
        <topology evidence="1">Multi-pass membrane protein</topology>
    </subcellularLocation>
</comment>